<dbReference type="HAMAP" id="MF_01547">
    <property type="entry name" value="RNA_methyltr_E"/>
    <property type="match status" value="1"/>
</dbReference>
<evidence type="ECO:0000256" key="2">
    <source>
        <dbReference type="ARBA" id="ARBA00022603"/>
    </source>
</evidence>
<comment type="similarity">
    <text evidence="11">Belongs to the class I-like SAM-binding methyltransferase superfamily. RNA methyltransferase RlmE family.</text>
</comment>
<evidence type="ECO:0000256" key="8">
    <source>
        <dbReference type="ARBA" id="ARBA00041995"/>
    </source>
</evidence>
<organism evidence="13 14">
    <name type="scientific">Acidiphilium iwatense</name>
    <dbReference type="NCBI Taxonomy" id="768198"/>
    <lineage>
        <taxon>Bacteria</taxon>
        <taxon>Pseudomonadati</taxon>
        <taxon>Pseudomonadota</taxon>
        <taxon>Alphaproteobacteria</taxon>
        <taxon>Acetobacterales</taxon>
        <taxon>Acidocellaceae</taxon>
        <taxon>Acidiphilium</taxon>
    </lineage>
</organism>
<evidence type="ECO:0000313" key="13">
    <source>
        <dbReference type="EMBL" id="MCF3948578.1"/>
    </source>
</evidence>
<keyword evidence="2 11" id="KW-0489">Methyltransferase</keyword>
<evidence type="ECO:0000256" key="11">
    <source>
        <dbReference type="HAMAP-Rule" id="MF_01547"/>
    </source>
</evidence>
<feature type="binding site" evidence="11">
    <location>
        <position position="112"/>
    </location>
    <ligand>
        <name>S-adenosyl-L-methionine</name>
        <dbReference type="ChEBI" id="CHEBI:59789"/>
    </ligand>
</feature>
<evidence type="ECO:0000259" key="12">
    <source>
        <dbReference type="Pfam" id="PF01728"/>
    </source>
</evidence>
<evidence type="ECO:0000256" key="9">
    <source>
        <dbReference type="ARBA" id="ARBA00042745"/>
    </source>
</evidence>
<dbReference type="InterPro" id="IPR050082">
    <property type="entry name" value="RNA_methyltr_RlmE"/>
</dbReference>
<sequence length="222" mass="24007">MTDEIPQGRRTAVRLKTARKHKPSSQRWLTRQLNDPYVEAAKAKGYRSRAAFKLIELDEKFGLIGRASRVVDLGAAPGGWTQIALERGAARVVGIDLLPIDPIAGATLLQGDFQDDAMEAALRTALGGRADLVLSDMAPNTTGHTATDHLRIMGLAELALDFAFKTLEPGGGFVTKLFQGGAQGGMLALLKQRFTAVRHAKPAASRKDSRELYLVATGYRPE</sequence>
<evidence type="ECO:0000313" key="14">
    <source>
        <dbReference type="Proteomes" id="UP001521209"/>
    </source>
</evidence>
<dbReference type="PANTHER" id="PTHR10920">
    <property type="entry name" value="RIBOSOMAL RNA METHYLTRANSFERASE"/>
    <property type="match status" value="1"/>
</dbReference>
<evidence type="ECO:0000256" key="3">
    <source>
        <dbReference type="ARBA" id="ARBA00022679"/>
    </source>
</evidence>
<dbReference type="GO" id="GO:0032259">
    <property type="term" value="P:methylation"/>
    <property type="evidence" value="ECO:0007669"/>
    <property type="project" value="UniProtKB-KW"/>
</dbReference>
<protein>
    <recommendedName>
        <fullName evidence="7 11">Ribosomal RNA large subunit methyltransferase E</fullName>
        <ecNumber evidence="6 11">2.1.1.166</ecNumber>
    </recommendedName>
    <alternativeName>
        <fullName evidence="9 11">23S rRNA Um2552 methyltransferase</fullName>
    </alternativeName>
    <alternativeName>
        <fullName evidence="8 11">rRNA (uridine-2'-O-)-methyltransferase</fullName>
    </alternativeName>
</protein>
<evidence type="ECO:0000256" key="10">
    <source>
        <dbReference type="ARBA" id="ARBA00048970"/>
    </source>
</evidence>
<dbReference type="Proteomes" id="UP001521209">
    <property type="component" value="Unassembled WGS sequence"/>
</dbReference>
<evidence type="ECO:0000256" key="7">
    <source>
        <dbReference type="ARBA" id="ARBA00041129"/>
    </source>
</evidence>
<dbReference type="EMBL" id="JAKGBZ010000061">
    <property type="protein sequence ID" value="MCF3948578.1"/>
    <property type="molecule type" value="Genomic_DNA"/>
</dbReference>
<evidence type="ECO:0000256" key="6">
    <source>
        <dbReference type="ARBA" id="ARBA00038861"/>
    </source>
</evidence>
<dbReference type="Gene3D" id="3.40.50.150">
    <property type="entry name" value="Vaccinia Virus protein VP39"/>
    <property type="match status" value="1"/>
</dbReference>
<proteinExistence type="inferred from homology"/>
<dbReference type="InterPro" id="IPR029063">
    <property type="entry name" value="SAM-dependent_MTases_sf"/>
</dbReference>
<feature type="binding site" evidence="11">
    <location>
        <position position="136"/>
    </location>
    <ligand>
        <name>S-adenosyl-L-methionine</name>
        <dbReference type="ChEBI" id="CHEBI:59789"/>
    </ligand>
</feature>
<feature type="binding site" evidence="11">
    <location>
        <position position="96"/>
    </location>
    <ligand>
        <name>S-adenosyl-L-methionine</name>
        <dbReference type="ChEBI" id="CHEBI:59789"/>
    </ligand>
</feature>
<dbReference type="EC" id="2.1.1.166" evidence="6 11"/>
<dbReference type="RefSeq" id="WP_235705861.1">
    <property type="nucleotide sequence ID" value="NZ_JAKGBZ010000061.1"/>
</dbReference>
<feature type="domain" description="Ribosomal RNA methyltransferase FtsJ" evidence="12">
    <location>
        <begin position="46"/>
        <end position="219"/>
    </location>
</feature>
<evidence type="ECO:0000256" key="5">
    <source>
        <dbReference type="ARBA" id="ARBA00037569"/>
    </source>
</evidence>
<name>A0ABS9E0N2_9PROT</name>
<dbReference type="PIRSF" id="PIRSF005461">
    <property type="entry name" value="23S_rRNA_mtase"/>
    <property type="match status" value="1"/>
</dbReference>
<dbReference type="PANTHER" id="PTHR10920:SF18">
    <property type="entry name" value="RRNA METHYLTRANSFERASE 2, MITOCHONDRIAL"/>
    <property type="match status" value="1"/>
</dbReference>
<keyword evidence="11" id="KW-0963">Cytoplasm</keyword>
<dbReference type="GO" id="GO:0008168">
    <property type="term" value="F:methyltransferase activity"/>
    <property type="evidence" value="ECO:0007669"/>
    <property type="project" value="UniProtKB-KW"/>
</dbReference>
<comment type="catalytic activity">
    <reaction evidence="10 11">
        <text>uridine(2552) in 23S rRNA + S-adenosyl-L-methionine = 2'-O-methyluridine(2552) in 23S rRNA + S-adenosyl-L-homocysteine + H(+)</text>
        <dbReference type="Rhea" id="RHEA:42720"/>
        <dbReference type="Rhea" id="RHEA-COMP:10202"/>
        <dbReference type="Rhea" id="RHEA-COMP:10203"/>
        <dbReference type="ChEBI" id="CHEBI:15378"/>
        <dbReference type="ChEBI" id="CHEBI:57856"/>
        <dbReference type="ChEBI" id="CHEBI:59789"/>
        <dbReference type="ChEBI" id="CHEBI:65315"/>
        <dbReference type="ChEBI" id="CHEBI:74478"/>
        <dbReference type="EC" id="2.1.1.166"/>
    </reaction>
</comment>
<comment type="function">
    <text evidence="5 11">Specifically methylates the uridine in position 2552 of 23S rRNA at the 2'-O position of the ribose in the fully assembled 50S ribosomal subunit.</text>
</comment>
<keyword evidence="14" id="KW-1185">Reference proteome</keyword>
<evidence type="ECO:0000256" key="4">
    <source>
        <dbReference type="ARBA" id="ARBA00022691"/>
    </source>
</evidence>
<keyword evidence="3 11" id="KW-0808">Transferase</keyword>
<keyword evidence="4 11" id="KW-0949">S-adenosyl-L-methionine</keyword>
<gene>
    <name evidence="11" type="primary">rlmE</name>
    <name evidence="11" type="synonym">ftsJ</name>
    <name evidence="11" type="synonym">rrmJ</name>
    <name evidence="13" type="ORF">L2A60_18085</name>
</gene>
<feature type="binding site" evidence="11">
    <location>
        <position position="78"/>
    </location>
    <ligand>
        <name>S-adenosyl-L-methionine</name>
        <dbReference type="ChEBI" id="CHEBI:59789"/>
    </ligand>
</feature>
<accession>A0ABS9E0N2</accession>
<reference evidence="13 14" key="1">
    <citation type="submission" date="2022-01" db="EMBL/GenBank/DDBJ databases">
        <authorList>
            <person name="Won M."/>
            <person name="Kim S.-J."/>
            <person name="Kwon S.-W."/>
        </authorList>
    </citation>
    <scope>NUCLEOTIDE SEQUENCE [LARGE SCALE GENOMIC DNA]</scope>
    <source>
        <strain evidence="13 14">KCTC 23505</strain>
    </source>
</reference>
<dbReference type="Pfam" id="PF01728">
    <property type="entry name" value="FtsJ"/>
    <property type="match status" value="1"/>
</dbReference>
<evidence type="ECO:0000256" key="1">
    <source>
        <dbReference type="ARBA" id="ARBA00022552"/>
    </source>
</evidence>
<feature type="active site" description="Proton acceptor" evidence="11">
    <location>
        <position position="176"/>
    </location>
</feature>
<dbReference type="InterPro" id="IPR002877">
    <property type="entry name" value="RNA_MeTrfase_FtsJ_dom"/>
</dbReference>
<keyword evidence="1 11" id="KW-0698">rRNA processing</keyword>
<comment type="subcellular location">
    <subcellularLocation>
        <location evidence="11">Cytoplasm</location>
    </subcellularLocation>
</comment>
<dbReference type="InterPro" id="IPR015507">
    <property type="entry name" value="rRNA-MeTfrase_E"/>
</dbReference>
<feature type="binding site" evidence="11">
    <location>
        <position position="80"/>
    </location>
    <ligand>
        <name>S-adenosyl-L-methionine</name>
        <dbReference type="ChEBI" id="CHEBI:59789"/>
    </ligand>
</feature>
<dbReference type="SUPFAM" id="SSF53335">
    <property type="entry name" value="S-adenosyl-L-methionine-dependent methyltransferases"/>
    <property type="match status" value="1"/>
</dbReference>
<comment type="caution">
    <text evidence="13">The sequence shown here is derived from an EMBL/GenBank/DDBJ whole genome shotgun (WGS) entry which is preliminary data.</text>
</comment>